<evidence type="ECO:0000313" key="9">
    <source>
        <dbReference type="EMBL" id="KAK9701078.1"/>
    </source>
</evidence>
<keyword evidence="3 7" id="KW-0812">Transmembrane</keyword>
<reference evidence="9 10" key="1">
    <citation type="submission" date="2023-04" db="EMBL/GenBank/DDBJ databases">
        <title>Genome of Basidiobolus ranarum AG-B5.</title>
        <authorList>
            <person name="Stajich J.E."/>
            <person name="Carter-House D."/>
            <person name="Gryganskyi A."/>
        </authorList>
    </citation>
    <scope>NUCLEOTIDE SEQUENCE [LARGE SCALE GENOMIC DNA]</scope>
    <source>
        <strain evidence="9 10">AG-B5</strain>
    </source>
</reference>
<evidence type="ECO:0000256" key="2">
    <source>
        <dbReference type="ARBA" id="ARBA00006462"/>
    </source>
</evidence>
<accession>A0ABR2VT52</accession>
<comment type="similarity">
    <text evidence="2">Belongs to the glycosyltransferase 31 family. Beta3-Gal-T subfamily.</text>
</comment>
<dbReference type="Gene3D" id="3.50.4.10">
    <property type="entry name" value="Hepatocyte Growth Factor"/>
    <property type="match status" value="1"/>
</dbReference>
<comment type="caution">
    <text evidence="9">The sequence shown here is derived from an EMBL/GenBank/DDBJ whole genome shotgun (WGS) entry which is preliminary data.</text>
</comment>
<evidence type="ECO:0000313" key="10">
    <source>
        <dbReference type="Proteomes" id="UP001479436"/>
    </source>
</evidence>
<dbReference type="InterPro" id="IPR006740">
    <property type="entry name" value="DUF604"/>
</dbReference>
<evidence type="ECO:0000256" key="7">
    <source>
        <dbReference type="SAM" id="Phobius"/>
    </source>
</evidence>
<keyword evidence="10" id="KW-1185">Reference proteome</keyword>
<keyword evidence="4" id="KW-0735">Signal-anchor</keyword>
<dbReference type="SUPFAM" id="SSF57414">
    <property type="entry name" value="Hairpin loop containing domain-like"/>
    <property type="match status" value="1"/>
</dbReference>
<proteinExistence type="inferred from homology"/>
<gene>
    <name evidence="9" type="ORF">K7432_011892</name>
</gene>
<evidence type="ECO:0000256" key="4">
    <source>
        <dbReference type="ARBA" id="ARBA00022968"/>
    </source>
</evidence>
<comment type="subcellular location">
    <subcellularLocation>
        <location evidence="1">Membrane</location>
        <topology evidence="1">Single-pass type II membrane protein</topology>
    </subcellularLocation>
</comment>
<evidence type="ECO:0000256" key="1">
    <source>
        <dbReference type="ARBA" id="ARBA00004606"/>
    </source>
</evidence>
<dbReference type="Proteomes" id="UP001479436">
    <property type="component" value="Unassembled WGS sequence"/>
</dbReference>
<evidence type="ECO:0000256" key="6">
    <source>
        <dbReference type="ARBA" id="ARBA00023136"/>
    </source>
</evidence>
<protein>
    <recommendedName>
        <fullName evidence="8">Apple domain-containing protein</fullName>
    </recommendedName>
</protein>
<dbReference type="PANTHER" id="PTHR23033">
    <property type="entry name" value="BETA1,3-GALACTOSYLTRANSFERASE"/>
    <property type="match status" value="1"/>
</dbReference>
<evidence type="ECO:0000259" key="8">
    <source>
        <dbReference type="Pfam" id="PF14295"/>
    </source>
</evidence>
<dbReference type="InterPro" id="IPR026050">
    <property type="entry name" value="C1GALT1/C1GALT1_chp1"/>
</dbReference>
<dbReference type="Gene3D" id="3.90.550.50">
    <property type="match status" value="1"/>
</dbReference>
<name>A0ABR2VT52_9FUNG</name>
<feature type="domain" description="Apple" evidence="8">
    <location>
        <begin position="339"/>
        <end position="375"/>
    </location>
</feature>
<feature type="transmembrane region" description="Helical" evidence="7">
    <location>
        <begin position="7"/>
        <end position="26"/>
    </location>
</feature>
<keyword evidence="6 7" id="KW-0472">Membrane</keyword>
<dbReference type="InterPro" id="IPR003609">
    <property type="entry name" value="Pan_app"/>
</dbReference>
<organism evidence="9 10">
    <name type="scientific">Basidiobolus ranarum</name>
    <dbReference type="NCBI Taxonomy" id="34480"/>
    <lineage>
        <taxon>Eukaryota</taxon>
        <taxon>Fungi</taxon>
        <taxon>Fungi incertae sedis</taxon>
        <taxon>Zoopagomycota</taxon>
        <taxon>Entomophthoromycotina</taxon>
        <taxon>Basidiobolomycetes</taxon>
        <taxon>Basidiobolales</taxon>
        <taxon>Basidiobolaceae</taxon>
        <taxon>Basidiobolus</taxon>
    </lineage>
</organism>
<evidence type="ECO:0000256" key="5">
    <source>
        <dbReference type="ARBA" id="ARBA00022989"/>
    </source>
</evidence>
<evidence type="ECO:0000256" key="3">
    <source>
        <dbReference type="ARBA" id="ARBA00022692"/>
    </source>
</evidence>
<sequence>MALTRAFRPLLLILFVIATLTFWYIFYCFSPHDQSTASNYMPNFQEMLSPKAKLEHASDQYPEFAIALKTGRDVVAERCAIQTNTFLGNAKNVILIAESSEVSLGDIPVYDVYTDTLKNSTHKQLKKRAKDAVTVDESSLGWQLDAHKNIPGMRLLYEKYPHAEWYIMLDDDTYMFFDNLRRRIKSQKLDPTQPHYLGASSVFTGCDGITSFDDSPGFAHGGSGIVVSKGALEKMLKVIDNCIDRYRDCWGGDIRLALCMRDAGVLLTPESDFNSNPPNVEFPFHDRNPCTQPITFHHLLPQQIQLLYETERKMQGNVTYADVVDRFKHLNHNTVNKLERDGDGYTKISVTDMKKCRSLCENDTRCISWSFVDSVCHLRDSQTQLTRVENEKSFSNIYPMHYTCSHSQ</sequence>
<keyword evidence="5 7" id="KW-1133">Transmembrane helix</keyword>
<dbReference type="EMBL" id="JASJQH010007848">
    <property type="protein sequence ID" value="KAK9701078.1"/>
    <property type="molecule type" value="Genomic_DNA"/>
</dbReference>
<dbReference type="Pfam" id="PF04646">
    <property type="entry name" value="DUF604"/>
    <property type="match status" value="1"/>
</dbReference>
<dbReference type="PANTHER" id="PTHR23033:SF47">
    <property type="entry name" value="APPLE DOMAIN-CONTAINING PROTEIN-RELATED"/>
    <property type="match status" value="1"/>
</dbReference>
<dbReference type="Pfam" id="PF14295">
    <property type="entry name" value="PAN_4"/>
    <property type="match status" value="1"/>
</dbReference>